<reference evidence="4" key="1">
    <citation type="submission" date="2018-05" db="EMBL/GenBank/DDBJ databases">
        <authorList>
            <person name="Lanie J.A."/>
            <person name="Ng W.-L."/>
            <person name="Kazmierczak K.M."/>
            <person name="Andrzejewski T.M."/>
            <person name="Davidsen T.M."/>
            <person name="Wayne K.J."/>
            <person name="Tettelin H."/>
            <person name="Glass J.I."/>
            <person name="Rusch D."/>
            <person name="Podicherti R."/>
            <person name="Tsui H.-C.T."/>
            <person name="Winkler M.E."/>
        </authorList>
    </citation>
    <scope>NUCLEOTIDE SEQUENCE</scope>
</reference>
<dbReference type="PANTHER" id="PTHR11647:SF1">
    <property type="entry name" value="COLLAPSIN RESPONSE MEDIATOR PROTEIN"/>
    <property type="match status" value="1"/>
</dbReference>
<dbReference type="FunFam" id="3.20.20.140:FF:000174">
    <property type="entry name" value="Dihydropyrimidinase-related protein 2"/>
    <property type="match status" value="1"/>
</dbReference>
<proteinExistence type="inferred from homology"/>
<feature type="domain" description="Amidohydrolase-related" evidence="3">
    <location>
        <begin position="131"/>
        <end position="360"/>
    </location>
</feature>
<dbReference type="AlphaFoldDB" id="A0A382NZU8"/>
<dbReference type="EMBL" id="UINC01103929">
    <property type="protein sequence ID" value="SVC66704.1"/>
    <property type="molecule type" value="Genomic_DNA"/>
</dbReference>
<gene>
    <name evidence="4" type="ORF">METZ01_LOCUS319558</name>
</gene>
<dbReference type="InterPro" id="IPR011059">
    <property type="entry name" value="Metal-dep_hydrolase_composite"/>
</dbReference>
<dbReference type="Pfam" id="PF01979">
    <property type="entry name" value="Amidohydro_1"/>
    <property type="match status" value="1"/>
</dbReference>
<dbReference type="GO" id="GO:0016810">
    <property type="term" value="F:hydrolase activity, acting on carbon-nitrogen (but not peptide) bonds"/>
    <property type="evidence" value="ECO:0007669"/>
    <property type="project" value="InterPro"/>
</dbReference>
<evidence type="ECO:0000313" key="4">
    <source>
        <dbReference type="EMBL" id="SVC66704.1"/>
    </source>
</evidence>
<evidence type="ECO:0000256" key="1">
    <source>
        <dbReference type="ARBA" id="ARBA00001947"/>
    </source>
</evidence>
<comment type="cofactor">
    <cofactor evidence="1">
        <name>Zn(2+)</name>
        <dbReference type="ChEBI" id="CHEBI:29105"/>
    </cofactor>
</comment>
<dbReference type="InterPro" id="IPR006680">
    <property type="entry name" value="Amidohydro-rel"/>
</dbReference>
<dbReference type="InterPro" id="IPR032466">
    <property type="entry name" value="Metal_Hydrolase"/>
</dbReference>
<evidence type="ECO:0000259" key="3">
    <source>
        <dbReference type="Pfam" id="PF01979"/>
    </source>
</evidence>
<accession>A0A382NZU8</accession>
<dbReference type="InterPro" id="IPR050378">
    <property type="entry name" value="Metallo-dep_Hydrolases_sf"/>
</dbReference>
<feature type="non-terminal residue" evidence="4">
    <location>
        <position position="360"/>
    </location>
</feature>
<organism evidence="4">
    <name type="scientific">marine metagenome</name>
    <dbReference type="NCBI Taxonomy" id="408172"/>
    <lineage>
        <taxon>unclassified sequences</taxon>
        <taxon>metagenomes</taxon>
        <taxon>ecological metagenomes</taxon>
    </lineage>
</organism>
<protein>
    <recommendedName>
        <fullName evidence="3">Amidohydrolase-related domain-containing protein</fullName>
    </recommendedName>
</protein>
<dbReference type="SUPFAM" id="SSF51556">
    <property type="entry name" value="Metallo-dependent hydrolases"/>
    <property type="match status" value="1"/>
</dbReference>
<name>A0A382NZU8_9ZZZZ</name>
<dbReference type="Gene3D" id="3.20.20.140">
    <property type="entry name" value="Metal-dependent hydrolases"/>
    <property type="match status" value="1"/>
</dbReference>
<sequence length="360" mass="40075">SKAAIHGGTTTLLDFANWQQSGTLEEVINIRKQDWSGNCYADYGYHVMLQGAIPPEILPQIGEVIQEGYPSIKIFTTDITPSRRGRKINHGHIWEIFKILKKEGGIGAIHAEDDEIVMHMYDVLKREGRTGFENLAEVHNTMSEDLSFRRIIRLAEHVDGTPLYMMHVSAATGVAAIEAARAKGFPIYGETLHQYLMFTHEHYKRPNGQIYHTYPSLKETSDQDALWEGQLRGSISTVATDEICCTLSAKTQGSQIDDTTGGNAGCEPRVSVMYTETVKKRGYTLDKFTDLVSSNAAKLMGMYPKKGALAAGSDADITVLDPSEKRTVTAARLHETDYTPWEGYEAEVWPTLTVLRGKIM</sequence>
<dbReference type="PANTHER" id="PTHR11647">
    <property type="entry name" value="HYDRANTOINASE/DIHYDROPYRIMIDINASE FAMILY MEMBER"/>
    <property type="match status" value="1"/>
</dbReference>
<dbReference type="Gene3D" id="2.30.40.10">
    <property type="entry name" value="Urease, subunit C, domain 1"/>
    <property type="match status" value="1"/>
</dbReference>
<comment type="similarity">
    <text evidence="2">Belongs to the metallo-dependent hydrolases superfamily. Hydantoinase/dihydropyrimidinase family.</text>
</comment>
<evidence type="ECO:0000256" key="2">
    <source>
        <dbReference type="ARBA" id="ARBA00008829"/>
    </source>
</evidence>
<feature type="non-terminal residue" evidence="4">
    <location>
        <position position="1"/>
    </location>
</feature>
<dbReference type="SUPFAM" id="SSF51338">
    <property type="entry name" value="Composite domain of metallo-dependent hydrolases"/>
    <property type="match status" value="1"/>
</dbReference>